<protein>
    <submittedName>
        <fullName evidence="2">Uncharacterized protein</fullName>
    </submittedName>
</protein>
<keyword evidence="3" id="KW-1185">Reference proteome</keyword>
<dbReference type="AlphaFoldDB" id="A0A1D3DRH3"/>
<dbReference type="Proteomes" id="UP000095329">
    <property type="component" value="Unassembled WGS sequence"/>
</dbReference>
<feature type="transmembrane region" description="Helical" evidence="1">
    <location>
        <begin position="9"/>
        <end position="29"/>
    </location>
</feature>
<keyword evidence="1" id="KW-0472">Membrane</keyword>
<dbReference type="STRING" id="1306406.J116_010895"/>
<accession>A0A1D3DRH3</accession>
<proteinExistence type="predicted"/>
<comment type="caution">
    <text evidence="2">The sequence shown here is derived from an EMBL/GenBank/DDBJ whole genome shotgun (WGS) entry which is preliminary data.</text>
</comment>
<dbReference type="EMBL" id="ASHX02000001">
    <property type="protein sequence ID" value="OEJ94917.1"/>
    <property type="molecule type" value="Genomic_DNA"/>
</dbReference>
<evidence type="ECO:0000313" key="3">
    <source>
        <dbReference type="Proteomes" id="UP000095329"/>
    </source>
</evidence>
<gene>
    <name evidence="2" type="ORF">J116_010895</name>
</gene>
<keyword evidence="1" id="KW-1133">Transmembrane helix</keyword>
<name>A0A1D3DRH3_9ACTN</name>
<evidence type="ECO:0000313" key="2">
    <source>
        <dbReference type="EMBL" id="OEJ94917.1"/>
    </source>
</evidence>
<organism evidence="2 3">
    <name type="scientific">Streptomyces thermolilacinus SPC6</name>
    <dbReference type="NCBI Taxonomy" id="1306406"/>
    <lineage>
        <taxon>Bacteria</taxon>
        <taxon>Bacillati</taxon>
        <taxon>Actinomycetota</taxon>
        <taxon>Actinomycetes</taxon>
        <taxon>Kitasatosporales</taxon>
        <taxon>Streptomycetaceae</taxon>
        <taxon>Streptomyces</taxon>
    </lineage>
</organism>
<reference evidence="2 3" key="1">
    <citation type="journal article" date="2013" name="Genome Announc.">
        <title>Genome Sequence of Streptomyces violaceusniger Strain SPC6, a Halotolerant Streptomycete That Exhibits Rapid Growth and Development.</title>
        <authorList>
            <person name="Chen X."/>
            <person name="Zhang B."/>
            <person name="Zhang W."/>
            <person name="Wu X."/>
            <person name="Zhang M."/>
            <person name="Chen T."/>
            <person name="Liu G."/>
            <person name="Dyson P."/>
        </authorList>
    </citation>
    <scope>NUCLEOTIDE SEQUENCE [LARGE SCALE GENOMIC DNA]</scope>
    <source>
        <strain evidence="2 3">SPC6</strain>
    </source>
</reference>
<evidence type="ECO:0000256" key="1">
    <source>
        <dbReference type="SAM" id="Phobius"/>
    </source>
</evidence>
<sequence length="62" mass="6546">MRRFVVPRLGVPCFGVPCPLALFSVALFSDGRLVGSWGLLGHTGLARRLACLLGRAADLAGH</sequence>
<keyword evidence="1" id="KW-0812">Transmembrane</keyword>